<reference evidence="1 2" key="1">
    <citation type="submission" date="2019-04" db="EMBL/GenBank/DDBJ databases">
        <authorList>
            <person name="Van Vliet M D."/>
        </authorList>
    </citation>
    <scope>NUCLEOTIDE SEQUENCE [LARGE SCALE GENOMIC DNA]</scope>
    <source>
        <strain evidence="1 2">F1</strain>
    </source>
</reference>
<evidence type="ECO:0000313" key="1">
    <source>
        <dbReference type="EMBL" id="VGO13030.1"/>
    </source>
</evidence>
<sequence>MVYQDGSEAVLWGVNLQPSLSWEYRRMANHGLHEPFEMDAYKAMIDEAYDELELMGCNLIRIHLSPGDFTDTEGNLVENQWLELTDYVLAEAEKRGMYTYLAFLNTLGAARGKDTFISTKDDTKPIWMIDPVFMAKADRFIRQLLNRQNRFSGGAKYKSSPALAIVEPINEPGYFTREEIEAYPNCLAVYLDWLKANGKADSVEGFTTWRADNSKRYINRMVQFFRDEGVAAPMSWSMEWPRMMEWTGEDVFEAAAESDAEIVSVCFYPGQAAAYQKRGEDLKAIGEQNYFGYIQQSYDEQPWHGWMRDERFRKKARIVYEFETYYNQTSYLYPLMAKYFRAQGIQAAAMWTYILPGQAEYTAAAHNLNLKTTPNKTAAFIAAGEVMKSQPRYELFSTTSETEDYFSNTALSYELGCSAFGTGRQLIHSESLPQEFIDHLPPLSEEFDRMVGRGDSPYVKYGGSGLYFIESQSGKGVTIKILPDAEFVLPRYLPNGRGEKTVELTVEKSHSFELNLPGFGNDCKVYRKVDGQWKRITSIGARFEALPGEYLIKK</sequence>
<dbReference type="EMBL" id="CAAHFG010000001">
    <property type="protein sequence ID" value="VGO13030.1"/>
    <property type="molecule type" value="Genomic_DNA"/>
</dbReference>
<organism evidence="1 2">
    <name type="scientific">Pontiella desulfatans</name>
    <dbReference type="NCBI Taxonomy" id="2750659"/>
    <lineage>
        <taxon>Bacteria</taxon>
        <taxon>Pseudomonadati</taxon>
        <taxon>Kiritimatiellota</taxon>
        <taxon>Kiritimatiellia</taxon>
        <taxon>Kiritimatiellales</taxon>
        <taxon>Pontiellaceae</taxon>
        <taxon>Pontiella</taxon>
    </lineage>
</organism>
<dbReference type="InterPro" id="IPR017853">
    <property type="entry name" value="GH"/>
</dbReference>
<evidence type="ECO:0008006" key="3">
    <source>
        <dbReference type="Google" id="ProtNLM"/>
    </source>
</evidence>
<protein>
    <recommendedName>
        <fullName evidence="3">Glycoside hydrolase family 5 domain-containing protein</fullName>
    </recommendedName>
</protein>
<name>A0A6C2TZB0_PONDE</name>
<dbReference type="SUPFAM" id="SSF51445">
    <property type="entry name" value="(Trans)glycosidases"/>
    <property type="match status" value="1"/>
</dbReference>
<dbReference type="RefSeq" id="WP_136078648.1">
    <property type="nucleotide sequence ID" value="NZ_CAAHFG010000001.1"/>
</dbReference>
<keyword evidence="2" id="KW-1185">Reference proteome</keyword>
<dbReference type="AlphaFoldDB" id="A0A6C2TZB0"/>
<proteinExistence type="predicted"/>
<dbReference type="Proteomes" id="UP000366872">
    <property type="component" value="Unassembled WGS sequence"/>
</dbReference>
<gene>
    <name evidence="1" type="ORF">PDESU_01584</name>
</gene>
<accession>A0A6C2TZB0</accession>
<evidence type="ECO:0000313" key="2">
    <source>
        <dbReference type="Proteomes" id="UP000366872"/>
    </source>
</evidence>
<dbReference type="Gene3D" id="3.20.20.80">
    <property type="entry name" value="Glycosidases"/>
    <property type="match status" value="1"/>
</dbReference>